<dbReference type="PANTHER" id="PTHR36030">
    <property type="entry name" value="CALMODULIN-BINDING DOMAIN-CONTAINING PROTEIN"/>
    <property type="match status" value="1"/>
</dbReference>
<protein>
    <submittedName>
        <fullName evidence="1">Uncharacterized protein</fullName>
    </submittedName>
</protein>
<dbReference type="AlphaFoldDB" id="A0AAV2GTH6"/>
<keyword evidence="2" id="KW-1185">Reference proteome</keyword>
<dbReference type="Proteomes" id="UP001497516">
    <property type="component" value="Chromosome 9"/>
</dbReference>
<sequence>MSQRKSSSGGSIRGKLLAKSLFGLGSKSSKSRAEAVRHHQKNIVVNGCGGFYCSTNRQSSEVASPHAASIQKSAAGMATSGSFYYSSPGDANVDAKAATYISYVRERFMAERLDSEAW</sequence>
<accession>A0AAV2GTH6</accession>
<dbReference type="EMBL" id="OZ034822">
    <property type="protein sequence ID" value="CAL1413572.1"/>
    <property type="molecule type" value="Genomic_DNA"/>
</dbReference>
<evidence type="ECO:0000313" key="2">
    <source>
        <dbReference type="Proteomes" id="UP001497516"/>
    </source>
</evidence>
<proteinExistence type="predicted"/>
<reference evidence="1 2" key="1">
    <citation type="submission" date="2024-04" db="EMBL/GenBank/DDBJ databases">
        <authorList>
            <person name="Fracassetti M."/>
        </authorList>
    </citation>
    <scope>NUCLEOTIDE SEQUENCE [LARGE SCALE GENOMIC DNA]</scope>
</reference>
<name>A0AAV2GTH6_9ROSI</name>
<evidence type="ECO:0000313" key="1">
    <source>
        <dbReference type="EMBL" id="CAL1413572.1"/>
    </source>
</evidence>
<dbReference type="PANTHER" id="PTHR36030:SF2">
    <property type="entry name" value="DUF4005 DOMAIN-CONTAINING PROTEIN"/>
    <property type="match status" value="1"/>
</dbReference>
<organism evidence="1 2">
    <name type="scientific">Linum trigynum</name>
    <dbReference type="NCBI Taxonomy" id="586398"/>
    <lineage>
        <taxon>Eukaryota</taxon>
        <taxon>Viridiplantae</taxon>
        <taxon>Streptophyta</taxon>
        <taxon>Embryophyta</taxon>
        <taxon>Tracheophyta</taxon>
        <taxon>Spermatophyta</taxon>
        <taxon>Magnoliopsida</taxon>
        <taxon>eudicotyledons</taxon>
        <taxon>Gunneridae</taxon>
        <taxon>Pentapetalae</taxon>
        <taxon>rosids</taxon>
        <taxon>fabids</taxon>
        <taxon>Malpighiales</taxon>
        <taxon>Linaceae</taxon>
        <taxon>Linum</taxon>
    </lineage>
</organism>
<gene>
    <name evidence="1" type="ORF">LTRI10_LOCUS52795</name>
</gene>